<keyword evidence="6 7" id="KW-0472">Membrane</keyword>
<comment type="subcellular location">
    <subcellularLocation>
        <location evidence="1">Cell membrane</location>
        <topology evidence="1">Multi-pass membrane protein</topology>
    </subcellularLocation>
</comment>
<dbReference type="EMBL" id="JACHJP010000003">
    <property type="protein sequence ID" value="MBB4916680.1"/>
    <property type="molecule type" value="Genomic_DNA"/>
</dbReference>
<dbReference type="InterPro" id="IPR051907">
    <property type="entry name" value="DoxX-like_oxidoreductase"/>
</dbReference>
<evidence type="ECO:0000256" key="6">
    <source>
        <dbReference type="ARBA" id="ARBA00023136"/>
    </source>
</evidence>
<dbReference type="RefSeq" id="WP_184716215.1">
    <property type="nucleotide sequence ID" value="NZ_JACHJP010000003.1"/>
</dbReference>
<keyword evidence="4 7" id="KW-0812">Transmembrane</keyword>
<sequence length="142" mass="14690">MLWLERARPIALLLARIGVGVIFVVHGWQKFATMGLSGTTAFFEQVDVPLPGLAAPVVAVVELVGGIALILGAALPIAAILLILDMLGAIVFVHAGKGFDVASGGYEFVLALIAALLAIAFSGGGALALDDLWQRRRTVSAS</sequence>
<dbReference type="AlphaFoldDB" id="A0A7W7VNW6"/>
<protein>
    <submittedName>
        <fullName evidence="8">Putative oxidoreductase</fullName>
    </submittedName>
</protein>
<reference evidence="8 9" key="1">
    <citation type="submission" date="2020-08" db="EMBL/GenBank/DDBJ databases">
        <title>Genomic Encyclopedia of Type Strains, Phase III (KMG-III): the genomes of soil and plant-associated and newly described type strains.</title>
        <authorList>
            <person name="Whitman W."/>
        </authorList>
    </citation>
    <scope>NUCLEOTIDE SEQUENCE [LARGE SCALE GENOMIC DNA]</scope>
    <source>
        <strain evidence="8 9">CECT 8840</strain>
    </source>
</reference>
<name>A0A7W7VNW6_9ACTN</name>
<evidence type="ECO:0000256" key="5">
    <source>
        <dbReference type="ARBA" id="ARBA00022989"/>
    </source>
</evidence>
<proteinExistence type="inferred from homology"/>
<feature type="transmembrane region" description="Helical" evidence="7">
    <location>
        <begin position="108"/>
        <end position="129"/>
    </location>
</feature>
<keyword evidence="3" id="KW-1003">Cell membrane</keyword>
<accession>A0A7W7VNW6</accession>
<keyword evidence="9" id="KW-1185">Reference proteome</keyword>
<feature type="transmembrane region" description="Helical" evidence="7">
    <location>
        <begin position="48"/>
        <end position="70"/>
    </location>
</feature>
<feature type="transmembrane region" description="Helical" evidence="7">
    <location>
        <begin position="9"/>
        <end position="28"/>
    </location>
</feature>
<dbReference type="PANTHER" id="PTHR33452:SF1">
    <property type="entry name" value="INNER MEMBRANE PROTEIN YPHA-RELATED"/>
    <property type="match status" value="1"/>
</dbReference>
<evidence type="ECO:0000256" key="1">
    <source>
        <dbReference type="ARBA" id="ARBA00004651"/>
    </source>
</evidence>
<evidence type="ECO:0000313" key="8">
    <source>
        <dbReference type="EMBL" id="MBB4916680.1"/>
    </source>
</evidence>
<evidence type="ECO:0000256" key="2">
    <source>
        <dbReference type="ARBA" id="ARBA00006679"/>
    </source>
</evidence>
<dbReference type="Pfam" id="PF07681">
    <property type="entry name" value="DoxX"/>
    <property type="match status" value="1"/>
</dbReference>
<organism evidence="8 9">
    <name type="scientific">Streptosporangium saharense</name>
    <dbReference type="NCBI Taxonomy" id="1706840"/>
    <lineage>
        <taxon>Bacteria</taxon>
        <taxon>Bacillati</taxon>
        <taxon>Actinomycetota</taxon>
        <taxon>Actinomycetes</taxon>
        <taxon>Streptosporangiales</taxon>
        <taxon>Streptosporangiaceae</taxon>
        <taxon>Streptosporangium</taxon>
    </lineage>
</organism>
<dbReference type="Proteomes" id="UP000552644">
    <property type="component" value="Unassembled WGS sequence"/>
</dbReference>
<comment type="caution">
    <text evidence="8">The sequence shown here is derived from an EMBL/GenBank/DDBJ whole genome shotgun (WGS) entry which is preliminary data.</text>
</comment>
<evidence type="ECO:0000313" key="9">
    <source>
        <dbReference type="Proteomes" id="UP000552644"/>
    </source>
</evidence>
<dbReference type="InterPro" id="IPR032808">
    <property type="entry name" value="DoxX"/>
</dbReference>
<gene>
    <name evidence="8" type="ORF">FHS44_003768</name>
</gene>
<evidence type="ECO:0000256" key="7">
    <source>
        <dbReference type="SAM" id="Phobius"/>
    </source>
</evidence>
<feature type="transmembrane region" description="Helical" evidence="7">
    <location>
        <begin position="77"/>
        <end position="96"/>
    </location>
</feature>
<keyword evidence="5 7" id="KW-1133">Transmembrane helix</keyword>
<dbReference type="PANTHER" id="PTHR33452">
    <property type="entry name" value="OXIDOREDUCTASE CATD-RELATED"/>
    <property type="match status" value="1"/>
</dbReference>
<comment type="similarity">
    <text evidence="2">Belongs to the DoxX family.</text>
</comment>
<evidence type="ECO:0000256" key="3">
    <source>
        <dbReference type="ARBA" id="ARBA00022475"/>
    </source>
</evidence>
<evidence type="ECO:0000256" key="4">
    <source>
        <dbReference type="ARBA" id="ARBA00022692"/>
    </source>
</evidence>
<dbReference type="GO" id="GO:0005886">
    <property type="term" value="C:plasma membrane"/>
    <property type="evidence" value="ECO:0007669"/>
    <property type="project" value="UniProtKB-SubCell"/>
</dbReference>